<evidence type="ECO:0000256" key="1">
    <source>
        <dbReference type="SAM" id="Phobius"/>
    </source>
</evidence>
<keyword evidence="1" id="KW-1133">Transmembrane helix</keyword>
<keyword evidence="3" id="KW-1185">Reference proteome</keyword>
<evidence type="ECO:0000313" key="2">
    <source>
        <dbReference type="EMBL" id="MDA2806575.1"/>
    </source>
</evidence>
<feature type="transmembrane region" description="Helical" evidence="1">
    <location>
        <begin position="74"/>
        <end position="94"/>
    </location>
</feature>
<dbReference type="Proteomes" id="UP001165685">
    <property type="component" value="Unassembled WGS sequence"/>
</dbReference>
<protein>
    <submittedName>
        <fullName evidence="2">Uncharacterized protein</fullName>
    </submittedName>
</protein>
<accession>A0ABT4TPG3</accession>
<organism evidence="2 3">
    <name type="scientific">Nocardiopsis suaedae</name>
    <dbReference type="NCBI Taxonomy" id="3018444"/>
    <lineage>
        <taxon>Bacteria</taxon>
        <taxon>Bacillati</taxon>
        <taxon>Actinomycetota</taxon>
        <taxon>Actinomycetes</taxon>
        <taxon>Streptosporangiales</taxon>
        <taxon>Nocardiopsidaceae</taxon>
        <taxon>Nocardiopsis</taxon>
    </lineage>
</organism>
<feature type="transmembrane region" description="Helical" evidence="1">
    <location>
        <begin position="6"/>
        <end position="25"/>
    </location>
</feature>
<gene>
    <name evidence="2" type="ORF">O4U47_18850</name>
</gene>
<sequence length="127" mass="13458">MLLVLRIVVGLLVIAHGLVHLLYLAADTPEFSFDRSWLPRAARRPVGLALMALTVLGFALLGLAVWGVPGLAPAWPQIAAAASLVSALLIVLFWTTRLIFGVAIDAALLLAAVTRPEWVDALIGTEG</sequence>
<comment type="caution">
    <text evidence="2">The sequence shown here is derived from an EMBL/GenBank/DDBJ whole genome shotgun (WGS) entry which is preliminary data.</text>
</comment>
<evidence type="ECO:0000313" key="3">
    <source>
        <dbReference type="Proteomes" id="UP001165685"/>
    </source>
</evidence>
<feature type="transmembrane region" description="Helical" evidence="1">
    <location>
        <begin position="46"/>
        <end position="68"/>
    </location>
</feature>
<dbReference type="EMBL" id="JAQFWP010000037">
    <property type="protein sequence ID" value="MDA2806575.1"/>
    <property type="molecule type" value="Genomic_DNA"/>
</dbReference>
<reference evidence="2" key="1">
    <citation type="submission" date="2023-01" db="EMBL/GenBank/DDBJ databases">
        <title>Draft genome sequence of Nocardiopsis sp. LSu2-4 isolated from halophytes.</title>
        <authorList>
            <person name="Duangmal K."/>
            <person name="Chantavorakit T."/>
        </authorList>
    </citation>
    <scope>NUCLEOTIDE SEQUENCE</scope>
    <source>
        <strain evidence="2">LSu2-4</strain>
    </source>
</reference>
<dbReference type="RefSeq" id="WP_270679213.1">
    <property type="nucleotide sequence ID" value="NZ_JAQFWP010000037.1"/>
</dbReference>
<keyword evidence="1" id="KW-0812">Transmembrane</keyword>
<name>A0ABT4TPG3_9ACTN</name>
<keyword evidence="1" id="KW-0472">Membrane</keyword>
<proteinExistence type="predicted"/>